<evidence type="ECO:0000313" key="2">
    <source>
        <dbReference type="EMBL" id="GAA2171138.1"/>
    </source>
</evidence>
<accession>A0ABN3AJV0</accession>
<dbReference type="Proteomes" id="UP001501599">
    <property type="component" value="Unassembled WGS sequence"/>
</dbReference>
<sequence length="686" mass="74058">MKPEREVSFPAPLYVVAVPLGPEPAQAYTPIVAQPQGGTFDEDVTPALIGVAYALHLPKNRFETLDLPLQGVQDQARSDHRSHSIALIPDSLLADLDLIEQLVARFDPVVILAAEAQLEAARSVAAHVGFRLAPASFDSLDQESLDEHWAELASQWSGDWPAGVTVDSTAIQWTWPLAEDGSVLSLRRLARLMGFPRGTIDDAESPFQSAAGVRHLRVRLDALVELEGEGATPLAAEQKLPQVIQEQMNATRTRLTVSMSGTSGTYERLATISEGSARGTFNDDYPDVRSLLVSHASAGDHSMGLVLEGVLDRAMFQAIADLERHWAEGPKPAAVKRLIDRIDKAAAKIWTGEFVAAIKNASHIDAFTNFPLGLLTLPGDSSPLSNRLPISYRSINPLTRALQLELSPPSLHRIQPGFRILVVECIPRSDRIGIASRAAWAAIATEMAAAGVRFDIREVASPDAFRKTVAQESPDILIISAHGFHDSKSNVAGIVIGESARSLGLDLGPMPPMVILSACHTSPRGGGVVSIGDLLLRAGAEAVLSTLVPVNVEHNAQTVGRFLRYLAIAADEPANAPSASILDIWHQVQGLNVINDMTTGASQLRKWILDKTAGDSALEEFMRGPHGMRRAHLFADAEARLVQIAERRGDGERVRGWLRAPGYLPESLMYLFLGRPSSIRVGVVTP</sequence>
<proteinExistence type="predicted"/>
<keyword evidence="3" id="KW-1185">Reference proteome</keyword>
<reference evidence="2 3" key="1">
    <citation type="journal article" date="2019" name="Int. J. Syst. Evol. Microbiol.">
        <title>The Global Catalogue of Microorganisms (GCM) 10K type strain sequencing project: providing services to taxonomists for standard genome sequencing and annotation.</title>
        <authorList>
            <consortium name="The Broad Institute Genomics Platform"/>
            <consortium name="The Broad Institute Genome Sequencing Center for Infectious Disease"/>
            <person name="Wu L."/>
            <person name="Ma J."/>
        </authorList>
    </citation>
    <scope>NUCLEOTIDE SEQUENCE [LARGE SCALE GENOMIC DNA]</scope>
    <source>
        <strain evidence="2 3">JCM 16026</strain>
    </source>
</reference>
<dbReference type="EMBL" id="BAAAQT010000001">
    <property type="protein sequence ID" value="GAA2171138.1"/>
    <property type="molecule type" value="Genomic_DNA"/>
</dbReference>
<name>A0ABN3AJV0_9MICO</name>
<organism evidence="2 3">
    <name type="scientific">Agrococcus versicolor</name>
    <dbReference type="NCBI Taxonomy" id="501482"/>
    <lineage>
        <taxon>Bacteria</taxon>
        <taxon>Bacillati</taxon>
        <taxon>Actinomycetota</taxon>
        <taxon>Actinomycetes</taxon>
        <taxon>Micrococcales</taxon>
        <taxon>Microbacteriaceae</taxon>
        <taxon>Agrococcus</taxon>
    </lineage>
</organism>
<gene>
    <name evidence="2" type="ORF">GCM10009846_03940</name>
</gene>
<evidence type="ECO:0000313" key="3">
    <source>
        <dbReference type="Proteomes" id="UP001501599"/>
    </source>
</evidence>
<evidence type="ECO:0000259" key="1">
    <source>
        <dbReference type="Pfam" id="PF12770"/>
    </source>
</evidence>
<dbReference type="RefSeq" id="WP_344339734.1">
    <property type="nucleotide sequence ID" value="NZ_BAAAQT010000001.1"/>
</dbReference>
<protein>
    <recommendedName>
        <fullName evidence="1">CHAT domain-containing protein</fullName>
    </recommendedName>
</protein>
<dbReference type="Pfam" id="PF12770">
    <property type="entry name" value="CHAT"/>
    <property type="match status" value="1"/>
</dbReference>
<comment type="caution">
    <text evidence="2">The sequence shown here is derived from an EMBL/GenBank/DDBJ whole genome shotgun (WGS) entry which is preliminary data.</text>
</comment>
<feature type="domain" description="CHAT" evidence="1">
    <location>
        <begin position="440"/>
        <end position="573"/>
    </location>
</feature>
<dbReference type="InterPro" id="IPR024983">
    <property type="entry name" value="CHAT_dom"/>
</dbReference>